<name>A0A480IF45_PIG</name>
<proteinExistence type="predicted"/>
<accession>A0A480IF45</accession>
<dbReference type="EMBL" id="DQIR01080096">
    <property type="protein sequence ID" value="HDA35572.1"/>
    <property type="molecule type" value="Transcribed_RNA"/>
</dbReference>
<dbReference type="AlphaFoldDB" id="A0A480IF45"/>
<sequence length="145" mass="16833">MWIMSWGKEGRAVRQSHLWARKEQWRQVLDKPLRRLPKAKGGVPVVAQWLSGLTNPTSIHEDEGLIPDLAQCIAVSCGVGCRCSSDPKLLWLWRRLAATVLIHPLSWEPPYAAGVVLKRQKDQKKKMWYIYIREYYSPIKKKRAK</sequence>
<organism evidence="1">
    <name type="scientific">Sus scrofa</name>
    <name type="common">Pig</name>
    <dbReference type="NCBI Taxonomy" id="9823"/>
    <lineage>
        <taxon>Eukaryota</taxon>
        <taxon>Metazoa</taxon>
        <taxon>Chordata</taxon>
        <taxon>Craniata</taxon>
        <taxon>Vertebrata</taxon>
        <taxon>Euteleostomi</taxon>
        <taxon>Mammalia</taxon>
        <taxon>Eutheria</taxon>
        <taxon>Laurasiatheria</taxon>
        <taxon>Artiodactyla</taxon>
        <taxon>Suina</taxon>
        <taxon>Suidae</taxon>
        <taxon>Sus</taxon>
    </lineage>
</organism>
<dbReference type="EMBL" id="DQIR01090274">
    <property type="protein sequence ID" value="HDA45750.1"/>
    <property type="molecule type" value="Transcribed_RNA"/>
</dbReference>
<reference evidence="1" key="1">
    <citation type="journal article" date="2019" name="PeerJ">
        <title>Genes of the pig, Sus scrofa, reconstructed with EvidentialGene.</title>
        <authorList>
            <person name="Gilbert D.G."/>
        </authorList>
    </citation>
    <scope>NUCLEOTIDE SEQUENCE</scope>
</reference>
<protein>
    <submittedName>
        <fullName evidence="1">Uncharacterized protein</fullName>
    </submittedName>
</protein>
<evidence type="ECO:0000313" key="1">
    <source>
        <dbReference type="EMBL" id="HDA35572.1"/>
    </source>
</evidence>